<accession>A0A9D4PXU0</accession>
<protein>
    <submittedName>
        <fullName evidence="1">Uncharacterized protein</fullName>
    </submittedName>
</protein>
<organism evidence="1 2">
    <name type="scientific">Rhipicephalus sanguineus</name>
    <name type="common">Brown dog tick</name>
    <name type="synonym">Ixodes sanguineus</name>
    <dbReference type="NCBI Taxonomy" id="34632"/>
    <lineage>
        <taxon>Eukaryota</taxon>
        <taxon>Metazoa</taxon>
        <taxon>Ecdysozoa</taxon>
        <taxon>Arthropoda</taxon>
        <taxon>Chelicerata</taxon>
        <taxon>Arachnida</taxon>
        <taxon>Acari</taxon>
        <taxon>Parasitiformes</taxon>
        <taxon>Ixodida</taxon>
        <taxon>Ixodoidea</taxon>
        <taxon>Ixodidae</taxon>
        <taxon>Rhipicephalinae</taxon>
        <taxon>Rhipicephalus</taxon>
        <taxon>Rhipicephalus</taxon>
    </lineage>
</organism>
<name>A0A9D4PXU0_RHISA</name>
<evidence type="ECO:0000313" key="2">
    <source>
        <dbReference type="Proteomes" id="UP000821837"/>
    </source>
</evidence>
<reference evidence="1" key="1">
    <citation type="journal article" date="2020" name="Cell">
        <title>Large-Scale Comparative Analyses of Tick Genomes Elucidate Their Genetic Diversity and Vector Capacities.</title>
        <authorList>
            <consortium name="Tick Genome and Microbiome Consortium (TIGMIC)"/>
            <person name="Jia N."/>
            <person name="Wang J."/>
            <person name="Shi W."/>
            <person name="Du L."/>
            <person name="Sun Y."/>
            <person name="Zhan W."/>
            <person name="Jiang J.F."/>
            <person name="Wang Q."/>
            <person name="Zhang B."/>
            <person name="Ji P."/>
            <person name="Bell-Sakyi L."/>
            <person name="Cui X.M."/>
            <person name="Yuan T.T."/>
            <person name="Jiang B.G."/>
            <person name="Yang W.F."/>
            <person name="Lam T.T."/>
            <person name="Chang Q.C."/>
            <person name="Ding S.J."/>
            <person name="Wang X.J."/>
            <person name="Zhu J.G."/>
            <person name="Ruan X.D."/>
            <person name="Zhao L."/>
            <person name="Wei J.T."/>
            <person name="Ye R.Z."/>
            <person name="Que T.C."/>
            <person name="Du C.H."/>
            <person name="Zhou Y.H."/>
            <person name="Cheng J.X."/>
            <person name="Dai P.F."/>
            <person name="Guo W.B."/>
            <person name="Han X.H."/>
            <person name="Huang E.J."/>
            <person name="Li L.F."/>
            <person name="Wei W."/>
            <person name="Gao Y.C."/>
            <person name="Liu J.Z."/>
            <person name="Shao H.Z."/>
            <person name="Wang X."/>
            <person name="Wang C.C."/>
            <person name="Yang T.C."/>
            <person name="Huo Q.B."/>
            <person name="Li W."/>
            <person name="Chen H.Y."/>
            <person name="Chen S.E."/>
            <person name="Zhou L.G."/>
            <person name="Ni X.B."/>
            <person name="Tian J.H."/>
            <person name="Sheng Y."/>
            <person name="Liu T."/>
            <person name="Pan Y.S."/>
            <person name="Xia L.Y."/>
            <person name="Li J."/>
            <person name="Zhao F."/>
            <person name="Cao W.C."/>
        </authorList>
    </citation>
    <scope>NUCLEOTIDE SEQUENCE</scope>
    <source>
        <strain evidence="1">Rsan-2018</strain>
    </source>
</reference>
<reference evidence="1" key="2">
    <citation type="submission" date="2021-09" db="EMBL/GenBank/DDBJ databases">
        <authorList>
            <person name="Jia N."/>
            <person name="Wang J."/>
            <person name="Shi W."/>
            <person name="Du L."/>
            <person name="Sun Y."/>
            <person name="Zhan W."/>
            <person name="Jiang J."/>
            <person name="Wang Q."/>
            <person name="Zhang B."/>
            <person name="Ji P."/>
            <person name="Sakyi L.B."/>
            <person name="Cui X."/>
            <person name="Yuan T."/>
            <person name="Jiang B."/>
            <person name="Yang W."/>
            <person name="Lam T.T.-Y."/>
            <person name="Chang Q."/>
            <person name="Ding S."/>
            <person name="Wang X."/>
            <person name="Zhu J."/>
            <person name="Ruan X."/>
            <person name="Zhao L."/>
            <person name="Wei J."/>
            <person name="Que T."/>
            <person name="Du C."/>
            <person name="Cheng J."/>
            <person name="Dai P."/>
            <person name="Han X."/>
            <person name="Huang E."/>
            <person name="Gao Y."/>
            <person name="Liu J."/>
            <person name="Shao H."/>
            <person name="Ye R."/>
            <person name="Li L."/>
            <person name="Wei W."/>
            <person name="Wang X."/>
            <person name="Wang C."/>
            <person name="Huo Q."/>
            <person name="Li W."/>
            <person name="Guo W."/>
            <person name="Chen H."/>
            <person name="Chen S."/>
            <person name="Zhou L."/>
            <person name="Zhou L."/>
            <person name="Ni X."/>
            <person name="Tian J."/>
            <person name="Zhou Y."/>
            <person name="Sheng Y."/>
            <person name="Liu T."/>
            <person name="Pan Y."/>
            <person name="Xia L."/>
            <person name="Li J."/>
            <person name="Zhao F."/>
            <person name="Cao W."/>
        </authorList>
    </citation>
    <scope>NUCLEOTIDE SEQUENCE</scope>
    <source>
        <strain evidence="1">Rsan-2018</strain>
        <tissue evidence="1">Larvae</tissue>
    </source>
</reference>
<dbReference type="EMBL" id="JABSTV010001250">
    <property type="protein sequence ID" value="KAH7957152.1"/>
    <property type="molecule type" value="Genomic_DNA"/>
</dbReference>
<proteinExistence type="predicted"/>
<dbReference type="VEuPathDB" id="VectorBase:RSAN_025928"/>
<evidence type="ECO:0000313" key="1">
    <source>
        <dbReference type="EMBL" id="KAH7957152.1"/>
    </source>
</evidence>
<dbReference type="AlphaFoldDB" id="A0A9D4PXU0"/>
<sequence length="149" mass="16407">MLKTAHPEPPSPARGFLVLGIRIWPANMTPFLAAIDNAFKSFIVDGLIPVTHIDEDEFIAGYRECWISGGAPYRLAPNSNNTNVLGMLCDINKMFGNLELGLAVFDLECEDWKRRCPAPTAGIYSTYRFRNVSLQAQMLAKSGVASVCP</sequence>
<keyword evidence="2" id="KW-1185">Reference proteome</keyword>
<gene>
    <name evidence="1" type="ORF">HPB52_015670</name>
</gene>
<comment type="caution">
    <text evidence="1">The sequence shown here is derived from an EMBL/GenBank/DDBJ whole genome shotgun (WGS) entry which is preliminary data.</text>
</comment>
<dbReference type="Proteomes" id="UP000821837">
    <property type="component" value="Unassembled WGS sequence"/>
</dbReference>